<dbReference type="PROSITE" id="PS50921">
    <property type="entry name" value="ANTAR"/>
    <property type="match status" value="1"/>
</dbReference>
<name>A0A1H5BSN0_9NOCA</name>
<dbReference type="RefSeq" id="WP_072941321.1">
    <property type="nucleotide sequence ID" value="NZ_CP070609.1"/>
</dbReference>
<evidence type="ECO:0000313" key="3">
    <source>
        <dbReference type="Proteomes" id="UP000183561"/>
    </source>
</evidence>
<proteinExistence type="predicted"/>
<sequence>MLNSEISNPVRSARSFLDRRRGPSDRELVTTAKAVLITRRGYSDAQAFDELLDVARRHHLSVQGAARCLIDLTSNTGHLTSRRPVAFPEWEGLRGPSSGHHRRPSQRMDSLQGRHHPHLATQVRP</sequence>
<dbReference type="Proteomes" id="UP000183561">
    <property type="component" value="Unassembled WGS sequence"/>
</dbReference>
<dbReference type="InterPro" id="IPR005561">
    <property type="entry name" value="ANTAR"/>
</dbReference>
<keyword evidence="3" id="KW-1185">Reference proteome</keyword>
<dbReference type="EMBL" id="FNSV01000005">
    <property type="protein sequence ID" value="SED57386.1"/>
    <property type="molecule type" value="Genomic_DNA"/>
</dbReference>
<dbReference type="InterPro" id="IPR036388">
    <property type="entry name" value="WH-like_DNA-bd_sf"/>
</dbReference>
<gene>
    <name evidence="2" type="ORF">SAMN04490239_8830</name>
</gene>
<dbReference type="SMART" id="SM01012">
    <property type="entry name" value="ANTAR"/>
    <property type="match status" value="1"/>
</dbReference>
<dbReference type="AlphaFoldDB" id="A0A1H5BSN0"/>
<protein>
    <submittedName>
        <fullName evidence="2">ANTAR domain-containing protein</fullName>
    </submittedName>
</protein>
<evidence type="ECO:0000313" key="2">
    <source>
        <dbReference type="EMBL" id="SED57386.1"/>
    </source>
</evidence>
<feature type="region of interest" description="Disordered" evidence="1">
    <location>
        <begin position="87"/>
        <end position="125"/>
    </location>
</feature>
<dbReference type="OrthoDB" id="4554690at2"/>
<organism evidence="2 3">
    <name type="scientific">Rhodococcus koreensis</name>
    <dbReference type="NCBI Taxonomy" id="99653"/>
    <lineage>
        <taxon>Bacteria</taxon>
        <taxon>Bacillati</taxon>
        <taxon>Actinomycetota</taxon>
        <taxon>Actinomycetes</taxon>
        <taxon>Mycobacteriales</taxon>
        <taxon>Nocardiaceae</taxon>
        <taxon>Rhodococcus</taxon>
    </lineage>
</organism>
<reference evidence="3" key="1">
    <citation type="submission" date="2016-10" db="EMBL/GenBank/DDBJ databases">
        <authorList>
            <person name="Varghese N."/>
            <person name="Submissions S."/>
        </authorList>
    </citation>
    <scope>NUCLEOTIDE SEQUENCE [LARGE SCALE GENOMIC DNA]</scope>
    <source>
        <strain evidence="3">DSM 44498</strain>
    </source>
</reference>
<dbReference type="Gene3D" id="1.10.10.10">
    <property type="entry name" value="Winged helix-like DNA-binding domain superfamily/Winged helix DNA-binding domain"/>
    <property type="match status" value="1"/>
</dbReference>
<accession>A0A1H5BSN0</accession>
<dbReference type="Pfam" id="PF03861">
    <property type="entry name" value="ANTAR"/>
    <property type="match status" value="1"/>
</dbReference>
<evidence type="ECO:0000256" key="1">
    <source>
        <dbReference type="SAM" id="MobiDB-lite"/>
    </source>
</evidence>
<dbReference type="GO" id="GO:0003723">
    <property type="term" value="F:RNA binding"/>
    <property type="evidence" value="ECO:0007669"/>
    <property type="project" value="InterPro"/>
</dbReference>